<organism evidence="1 5">
    <name type="scientific">Candidatus Methanofastidiosum methylothiophilum</name>
    <dbReference type="NCBI Taxonomy" id="1705564"/>
    <lineage>
        <taxon>Archaea</taxon>
        <taxon>Methanobacteriati</taxon>
        <taxon>Methanobacteriota</taxon>
        <taxon>Stenosarchaea group</taxon>
        <taxon>Candidatus Methanofastidiosia</taxon>
        <taxon>Candidatus Methanofastidiosales</taxon>
        <taxon>Candidatus Methanofastidiosaceae</taxon>
        <taxon>Candidatus Methanofastidiosum</taxon>
    </lineage>
</organism>
<dbReference type="EMBL" id="LNJC01000005">
    <property type="protein sequence ID" value="KYC51008.1"/>
    <property type="molecule type" value="Genomic_DNA"/>
</dbReference>
<evidence type="ECO:0000313" key="4">
    <source>
        <dbReference type="Proteomes" id="UP000091929"/>
    </source>
</evidence>
<dbReference type="EMBL" id="LNGF01000062">
    <property type="protein sequence ID" value="KYC46532.1"/>
    <property type="molecule type" value="Genomic_DNA"/>
</dbReference>
<evidence type="ECO:0000313" key="1">
    <source>
        <dbReference type="EMBL" id="KYC44398.1"/>
    </source>
</evidence>
<gene>
    <name evidence="1" type="ORF">APG10_01754</name>
    <name evidence="2" type="ORF">APG11_01838</name>
    <name evidence="3" type="ORF">APG12_00432</name>
</gene>
<proteinExistence type="predicted"/>
<reference evidence="4 5" key="1">
    <citation type="journal article" date="2016" name="ISME J.">
        <title>Chasing the elusive Euryarchaeota class WSA2: genomes reveal a uniquely fastidious methyl-reducing methanogen.</title>
        <authorList>
            <person name="Nobu M.K."/>
            <person name="Narihiro T."/>
            <person name="Kuroda K."/>
            <person name="Mei R."/>
            <person name="Liu W.T."/>
        </authorList>
    </citation>
    <scope>NUCLEOTIDE SEQUENCE [LARGE SCALE GENOMIC DNA]</scope>
    <source>
        <strain evidence="1">B03fssc0709_Meth_Bin005</strain>
        <strain evidence="2">B15fssc0709_Meth_Bin003</strain>
        <strain evidence="3">BMIXfssc0709_Meth_Bin006</strain>
    </source>
</reference>
<evidence type="ECO:0000313" key="5">
    <source>
        <dbReference type="Proteomes" id="UP000092401"/>
    </source>
</evidence>
<dbReference type="EMBL" id="LNGE01000070">
    <property type="protein sequence ID" value="KYC44398.1"/>
    <property type="molecule type" value="Genomic_DNA"/>
</dbReference>
<name>A0A150IHM2_9EURY</name>
<evidence type="ECO:0000313" key="3">
    <source>
        <dbReference type="EMBL" id="KYC51008.1"/>
    </source>
</evidence>
<dbReference type="Proteomes" id="UP000092403">
    <property type="component" value="Unassembled WGS sequence"/>
</dbReference>
<dbReference type="Proteomes" id="UP000091929">
    <property type="component" value="Unassembled WGS sequence"/>
</dbReference>
<sequence>MKKLEIIFSLLTSRMGKKSKIKNHFLDILKYIGIFDKEFELSDIEVYG</sequence>
<evidence type="ECO:0000313" key="2">
    <source>
        <dbReference type="EMBL" id="KYC46532.1"/>
    </source>
</evidence>
<comment type="caution">
    <text evidence="1">The sequence shown here is derived from an EMBL/GenBank/DDBJ whole genome shotgun (WGS) entry which is preliminary data.</text>
</comment>
<accession>A0A150J1L8</accession>
<protein>
    <submittedName>
        <fullName evidence="1">Uncharacterized protein</fullName>
    </submittedName>
</protein>
<accession>A0A150INV5</accession>
<dbReference type="Proteomes" id="UP000092401">
    <property type="component" value="Unassembled WGS sequence"/>
</dbReference>
<dbReference type="AlphaFoldDB" id="A0A150IHM2"/>
<accession>A0A150IHM2</accession>